<feature type="transmembrane region" description="Helical" evidence="5">
    <location>
        <begin position="161"/>
        <end position="181"/>
    </location>
</feature>
<name>A0ABR4LY83_9EURO</name>
<feature type="transmembrane region" description="Helical" evidence="5">
    <location>
        <begin position="265"/>
        <end position="286"/>
    </location>
</feature>
<comment type="subcellular location">
    <subcellularLocation>
        <location evidence="1">Membrane</location>
        <topology evidence="1">Multi-pass membrane protein</topology>
    </subcellularLocation>
</comment>
<reference evidence="7 8" key="1">
    <citation type="submission" date="2024-07" db="EMBL/GenBank/DDBJ databases">
        <title>Section-level genome sequencing and comparative genomics of Aspergillus sections Usti and Cavernicolus.</title>
        <authorList>
            <consortium name="Lawrence Berkeley National Laboratory"/>
            <person name="Nybo J.L."/>
            <person name="Vesth T.C."/>
            <person name="Theobald S."/>
            <person name="Frisvad J.C."/>
            <person name="Larsen T.O."/>
            <person name="Kjaerboelling I."/>
            <person name="Rothschild-Mancinelli K."/>
            <person name="Lyhne E.K."/>
            <person name="Kogle M.E."/>
            <person name="Barry K."/>
            <person name="Clum A."/>
            <person name="Na H."/>
            <person name="Ledsgaard L."/>
            <person name="Lin J."/>
            <person name="Lipzen A."/>
            <person name="Kuo A."/>
            <person name="Riley R."/>
            <person name="Mondo S."/>
            <person name="Labutti K."/>
            <person name="Haridas S."/>
            <person name="Pangalinan J."/>
            <person name="Salamov A.A."/>
            <person name="Simmons B.A."/>
            <person name="Magnuson J.K."/>
            <person name="Chen J."/>
            <person name="Drula E."/>
            <person name="Henrissat B."/>
            <person name="Wiebenga A."/>
            <person name="Lubbers R.J."/>
            <person name="Gomes A.C."/>
            <person name="Macurrencykelacurrency M.R."/>
            <person name="Stajich J."/>
            <person name="Grigoriev I.V."/>
            <person name="Mortensen U.H."/>
            <person name="De Vries R.P."/>
            <person name="Baker S.E."/>
            <person name="Andersen M.R."/>
        </authorList>
    </citation>
    <scope>NUCLEOTIDE SEQUENCE [LARGE SCALE GENOMIC DNA]</scope>
    <source>
        <strain evidence="7 8">CBS 449.75</strain>
    </source>
</reference>
<dbReference type="PANTHER" id="PTHR23502:SF38">
    <property type="entry name" value="POLYAMINE TRANSPORTER 4"/>
    <property type="match status" value="1"/>
</dbReference>
<feature type="transmembrane region" description="Helical" evidence="5">
    <location>
        <begin position="376"/>
        <end position="397"/>
    </location>
</feature>
<feature type="transmembrane region" description="Helical" evidence="5">
    <location>
        <begin position="70"/>
        <end position="92"/>
    </location>
</feature>
<dbReference type="RefSeq" id="XP_070888489.1">
    <property type="nucleotide sequence ID" value="XM_071028541.1"/>
</dbReference>
<dbReference type="CDD" id="cd17323">
    <property type="entry name" value="MFS_Tpo1_MDR_like"/>
    <property type="match status" value="1"/>
</dbReference>
<keyword evidence="8" id="KW-1185">Reference proteome</keyword>
<dbReference type="Pfam" id="PF07690">
    <property type="entry name" value="MFS_1"/>
    <property type="match status" value="1"/>
</dbReference>
<dbReference type="InterPro" id="IPR020846">
    <property type="entry name" value="MFS_dom"/>
</dbReference>
<dbReference type="EMBL" id="JBFXLQ010000009">
    <property type="protein sequence ID" value="KAL2869510.1"/>
    <property type="molecule type" value="Genomic_DNA"/>
</dbReference>
<dbReference type="GeneID" id="98143613"/>
<keyword evidence="4 5" id="KW-0472">Membrane</keyword>
<accession>A0ABR4LY83</accession>
<evidence type="ECO:0000256" key="5">
    <source>
        <dbReference type="SAM" id="Phobius"/>
    </source>
</evidence>
<dbReference type="PROSITE" id="PS50850">
    <property type="entry name" value="MFS"/>
    <property type="match status" value="1"/>
</dbReference>
<feature type="transmembrane region" description="Helical" evidence="5">
    <location>
        <begin position="128"/>
        <end position="149"/>
    </location>
</feature>
<dbReference type="InterPro" id="IPR011701">
    <property type="entry name" value="MFS"/>
</dbReference>
<dbReference type="Proteomes" id="UP001610432">
    <property type="component" value="Unassembled WGS sequence"/>
</dbReference>
<sequence length="479" mass="52834">MQAQFTAQYDEARARFQEWDSDDDPGNPRNWSKWRKILTTSVVCAIGFATTANASMYSSGHEQVQERFNVSTTVSLLPLSAYSLGMAFGPMISSPLSETFGRKFVYLLTLPLVDMFTIGVGASQGIASLIVCRFIAGLFAAPGVSVAAATISDYTHPSERVIPLGIYYSVPTIGSAMGPLIGSFVVEQRGWRWTAWTPLIMAAVLHPPALFIRESYKPILLRQRAEKLGAEGVLPVQTRTAMQLFKEFITSTIIRPLHMLFTEPLVGFICLYCGFQFALLYTFIVASPRVFASVYNFSASAQGLSFLGMVAGCIIAPTILFTVDRLVRQRPNLRIRNNNTEDTTPELRLYTAMFGSLVLPTGLFIFAWTARSTVHWMIPILAQGTAFLGSMLIYVPCNFYMLDVYGSKYGASASGASSLTRYALSTAFPLFVPQMYSALGVGWATSLLGFVAVVMAPIPWLFFYKGPMLRGRSRYEHGT</sequence>
<evidence type="ECO:0000313" key="7">
    <source>
        <dbReference type="EMBL" id="KAL2869510.1"/>
    </source>
</evidence>
<evidence type="ECO:0000256" key="1">
    <source>
        <dbReference type="ARBA" id="ARBA00004141"/>
    </source>
</evidence>
<evidence type="ECO:0000256" key="4">
    <source>
        <dbReference type="ARBA" id="ARBA00023136"/>
    </source>
</evidence>
<feature type="transmembrane region" description="Helical" evidence="5">
    <location>
        <begin position="37"/>
        <end position="58"/>
    </location>
</feature>
<feature type="transmembrane region" description="Helical" evidence="5">
    <location>
        <begin position="306"/>
        <end position="327"/>
    </location>
</feature>
<feature type="transmembrane region" description="Helical" evidence="5">
    <location>
        <begin position="104"/>
        <end position="122"/>
    </location>
</feature>
<keyword evidence="3 5" id="KW-1133">Transmembrane helix</keyword>
<proteinExistence type="predicted"/>
<evidence type="ECO:0000313" key="8">
    <source>
        <dbReference type="Proteomes" id="UP001610432"/>
    </source>
</evidence>
<dbReference type="Gene3D" id="1.20.1250.20">
    <property type="entry name" value="MFS general substrate transporter like domains"/>
    <property type="match status" value="1"/>
</dbReference>
<evidence type="ECO:0000259" key="6">
    <source>
        <dbReference type="PROSITE" id="PS50850"/>
    </source>
</evidence>
<protein>
    <submittedName>
        <fullName evidence="7">Major facilitator superfamily domain-containing protein</fullName>
    </submittedName>
</protein>
<evidence type="ECO:0000256" key="2">
    <source>
        <dbReference type="ARBA" id="ARBA00022692"/>
    </source>
</evidence>
<dbReference type="PANTHER" id="PTHR23502">
    <property type="entry name" value="MAJOR FACILITATOR SUPERFAMILY"/>
    <property type="match status" value="1"/>
</dbReference>
<feature type="transmembrane region" description="Helical" evidence="5">
    <location>
        <begin position="443"/>
        <end position="464"/>
    </location>
</feature>
<gene>
    <name evidence="7" type="ORF">BJX67DRAFT_347499</name>
</gene>
<keyword evidence="2 5" id="KW-0812">Transmembrane</keyword>
<feature type="domain" description="Major facilitator superfamily (MFS) profile" evidence="6">
    <location>
        <begin position="39"/>
        <end position="479"/>
    </location>
</feature>
<organism evidence="7 8">
    <name type="scientific">Aspergillus lucknowensis</name>
    <dbReference type="NCBI Taxonomy" id="176173"/>
    <lineage>
        <taxon>Eukaryota</taxon>
        <taxon>Fungi</taxon>
        <taxon>Dikarya</taxon>
        <taxon>Ascomycota</taxon>
        <taxon>Pezizomycotina</taxon>
        <taxon>Eurotiomycetes</taxon>
        <taxon>Eurotiomycetidae</taxon>
        <taxon>Eurotiales</taxon>
        <taxon>Aspergillaceae</taxon>
        <taxon>Aspergillus</taxon>
        <taxon>Aspergillus subgen. Nidulantes</taxon>
    </lineage>
</organism>
<dbReference type="SUPFAM" id="SSF103473">
    <property type="entry name" value="MFS general substrate transporter"/>
    <property type="match status" value="1"/>
</dbReference>
<comment type="caution">
    <text evidence="7">The sequence shown here is derived from an EMBL/GenBank/DDBJ whole genome shotgun (WGS) entry which is preliminary data.</text>
</comment>
<feature type="transmembrane region" description="Helical" evidence="5">
    <location>
        <begin position="409"/>
        <end position="431"/>
    </location>
</feature>
<dbReference type="InterPro" id="IPR036259">
    <property type="entry name" value="MFS_trans_sf"/>
</dbReference>
<feature type="transmembrane region" description="Helical" evidence="5">
    <location>
        <begin position="347"/>
        <end position="370"/>
    </location>
</feature>
<evidence type="ECO:0000256" key="3">
    <source>
        <dbReference type="ARBA" id="ARBA00022989"/>
    </source>
</evidence>